<feature type="region of interest" description="Disordered" evidence="1">
    <location>
        <begin position="1"/>
        <end position="30"/>
    </location>
</feature>
<keyword evidence="5" id="KW-1185">Reference proteome</keyword>
<dbReference type="Pfam" id="PF17184">
    <property type="entry name" value="Rit1_C"/>
    <property type="match status" value="1"/>
</dbReference>
<protein>
    <submittedName>
        <fullName evidence="4">tRNA A64-2'-O-ribosylphosphate transferase</fullName>
    </submittedName>
</protein>
<evidence type="ECO:0000313" key="4">
    <source>
        <dbReference type="EMBL" id="KAK5953684.1"/>
    </source>
</evidence>
<dbReference type="Pfam" id="PF04179">
    <property type="entry name" value="Init_tRNA_PT"/>
    <property type="match status" value="1"/>
</dbReference>
<organism evidence="4 5">
    <name type="scientific">Knufia fluminis</name>
    <dbReference type="NCBI Taxonomy" id="191047"/>
    <lineage>
        <taxon>Eukaryota</taxon>
        <taxon>Fungi</taxon>
        <taxon>Dikarya</taxon>
        <taxon>Ascomycota</taxon>
        <taxon>Pezizomycotina</taxon>
        <taxon>Eurotiomycetes</taxon>
        <taxon>Chaetothyriomycetidae</taxon>
        <taxon>Chaetothyriales</taxon>
        <taxon>Trichomeriaceae</taxon>
        <taxon>Knufia</taxon>
    </lineage>
</organism>
<dbReference type="PANTHER" id="PTHR31811">
    <property type="entry name" value="TRNA A64-2'-O-RIBOSYLPHOSPHATE TRANSFERASE"/>
    <property type="match status" value="1"/>
</dbReference>
<dbReference type="InterPro" id="IPR007306">
    <property type="entry name" value="Rit1"/>
</dbReference>
<reference evidence="4 5" key="1">
    <citation type="submission" date="2022-12" db="EMBL/GenBank/DDBJ databases">
        <title>Genomic features and morphological characterization of a novel Knufia sp. strain isolated from spacecraft assembly facility.</title>
        <authorList>
            <person name="Teixeira M."/>
            <person name="Chander A.M."/>
            <person name="Stajich J.E."/>
            <person name="Venkateswaran K."/>
        </authorList>
    </citation>
    <scope>NUCLEOTIDE SEQUENCE [LARGE SCALE GENOMIC DNA]</scope>
    <source>
        <strain evidence="4 5">FJI-L2-BK-P2</strain>
    </source>
</reference>
<evidence type="ECO:0000259" key="3">
    <source>
        <dbReference type="Pfam" id="PF17184"/>
    </source>
</evidence>
<evidence type="ECO:0000259" key="2">
    <source>
        <dbReference type="Pfam" id="PF04179"/>
    </source>
</evidence>
<dbReference type="PANTHER" id="PTHR31811:SF0">
    <property type="entry name" value="TRNA A64-2'-O-RIBOSYLPHOSPHATE TRANSFERASE"/>
    <property type="match status" value="1"/>
</dbReference>
<dbReference type="InterPro" id="IPR033449">
    <property type="entry name" value="Rit1_N"/>
</dbReference>
<dbReference type="Proteomes" id="UP001316803">
    <property type="component" value="Unassembled WGS sequence"/>
</dbReference>
<evidence type="ECO:0000313" key="5">
    <source>
        <dbReference type="Proteomes" id="UP001316803"/>
    </source>
</evidence>
<dbReference type="AlphaFoldDB" id="A0AAN8EED2"/>
<gene>
    <name evidence="4" type="primary">RIT1</name>
    <name evidence="4" type="ORF">OHC33_004953</name>
</gene>
<feature type="compositionally biased region" description="Low complexity" evidence="1">
    <location>
        <begin position="136"/>
        <end position="156"/>
    </location>
</feature>
<proteinExistence type="predicted"/>
<sequence length="577" mass="64175">MADEYSHPSSKSSDQQDTNLTTASTSPVSKSAYPTTLADLTIHSPDHDPNTASTSIYKTLHHLRKATLSIPNRLLSVLLDAEFIEALWVHLNEHSSLSHEAGRDGTWPLIPNERSGSWPLDPSVKITSQESYLIRSSPPQTSASTPSPLPSPSISTSHERERPILMRRQSSNRSHTQTQQQQPVSAYFKSTDGHVNQWSFSTRRLNLQPLHLLGTAGGGVLIDTTRRGKSFPDALRRTVAIWCCVWNKVLFPEIVESGACDFQAYGLERGEIAQIESRIPRFVEDCRGLGLDLQGLAKKMKRPVRCVWVVQPTMRDDWTGAFAQLSKDIEAERQKWRNMDMDVNVLVCCSASKVVAGAEMSDEGYIQGAGDDGEGWSRGLTARVFWEKKQELMDAVDNSEDLESLVDRLVTEDKYRSSYGPGSSVPISPTRNICVGSGEGILIDHDFDLVIDCNASNDEPKLKLLGMRCKEGKVRSKMMRERLPQIAARVEKQLRTWPEKKILVKCSSGKDLSVGVVLVILCCFYADDGQVSFPQTHVIDKQFIKQRLAWITSSKPDANPSRATLQAVNSFLIGPPD</sequence>
<dbReference type="InterPro" id="IPR033421">
    <property type="entry name" value="Rit1_DUSP-like"/>
</dbReference>
<evidence type="ECO:0000256" key="1">
    <source>
        <dbReference type="SAM" id="MobiDB-lite"/>
    </source>
</evidence>
<feature type="domain" description="Rit1 DUSP-like" evidence="2">
    <location>
        <begin position="465"/>
        <end position="572"/>
    </location>
</feature>
<dbReference type="GO" id="GO:0005737">
    <property type="term" value="C:cytoplasm"/>
    <property type="evidence" value="ECO:0007669"/>
    <property type="project" value="TreeGrafter"/>
</dbReference>
<accession>A0AAN8EED2</accession>
<feature type="region of interest" description="Disordered" evidence="1">
    <location>
        <begin position="98"/>
        <end position="160"/>
    </location>
</feature>
<feature type="compositionally biased region" description="Polar residues" evidence="1">
    <location>
        <begin position="7"/>
        <end position="30"/>
    </location>
</feature>
<dbReference type="EMBL" id="JAKLMC020000010">
    <property type="protein sequence ID" value="KAK5953684.1"/>
    <property type="molecule type" value="Genomic_DNA"/>
</dbReference>
<dbReference type="PIRSF" id="PIRSF007747">
    <property type="entry name" value="Ribosyl_Ptfrase"/>
    <property type="match status" value="1"/>
</dbReference>
<dbReference type="GO" id="GO:0043399">
    <property type="term" value="F:tRNA adenosine(64)-2'-O-ribosylphosphate transferase activity"/>
    <property type="evidence" value="ECO:0007669"/>
    <property type="project" value="InterPro"/>
</dbReference>
<name>A0AAN8EED2_9EURO</name>
<keyword evidence="4" id="KW-0808">Transferase</keyword>
<feature type="domain" description="Rit1 N-terminal" evidence="3">
    <location>
        <begin position="179"/>
        <end position="410"/>
    </location>
</feature>
<dbReference type="GO" id="GO:0019988">
    <property type="term" value="P:charged-tRNA amino acid modification"/>
    <property type="evidence" value="ECO:0007669"/>
    <property type="project" value="InterPro"/>
</dbReference>
<comment type="caution">
    <text evidence="4">The sequence shown here is derived from an EMBL/GenBank/DDBJ whole genome shotgun (WGS) entry which is preliminary data.</text>
</comment>